<evidence type="ECO:0000313" key="1">
    <source>
        <dbReference type="EMBL" id="BCX67561.1"/>
    </source>
</evidence>
<dbReference type="RefSeq" id="WP_096512180.1">
    <property type="nucleotide sequence ID" value="NZ_AP017423.2"/>
</dbReference>
<accession>A0ABM7RRQ2</accession>
<gene>
    <name evidence="1" type="ORF">LAB08_R21960</name>
</gene>
<organism evidence="1 2">
    <name type="scientific">Pseudomonas izuensis</name>
    <dbReference type="NCBI Taxonomy" id="2684212"/>
    <lineage>
        <taxon>Bacteria</taxon>
        <taxon>Pseudomonadati</taxon>
        <taxon>Pseudomonadota</taxon>
        <taxon>Gammaproteobacteria</taxon>
        <taxon>Pseudomonadales</taxon>
        <taxon>Pseudomonadaceae</taxon>
        <taxon>Pseudomonas</taxon>
    </lineage>
</organism>
<dbReference type="Proteomes" id="UP000218595">
    <property type="component" value="Chromosome"/>
</dbReference>
<reference evidence="1 2" key="1">
    <citation type="submission" date="2016-04" db="EMBL/GenBank/DDBJ databases">
        <title>Complete genome sequence of Pseudomonas sp. LAB-08 isolated from TCE contaminated aquifer soil.</title>
        <authorList>
            <person name="Dohra H."/>
            <person name="Suzuki K."/>
            <person name="Fatma A."/>
            <person name="Inuzuka Y."/>
            <person name="Honjo M."/>
            <person name="Tashiro Y."/>
            <person name="Futamata H."/>
        </authorList>
    </citation>
    <scope>NUCLEOTIDE SEQUENCE [LARGE SCALE GENOMIC DNA]</scope>
    <source>
        <strain evidence="1 2">LAB-08</strain>
    </source>
</reference>
<keyword evidence="2" id="KW-1185">Reference proteome</keyword>
<proteinExistence type="predicted"/>
<dbReference type="EMBL" id="AP017423">
    <property type="protein sequence ID" value="BCX67561.1"/>
    <property type="molecule type" value="Genomic_DNA"/>
</dbReference>
<evidence type="ECO:0000313" key="2">
    <source>
        <dbReference type="Proteomes" id="UP000218595"/>
    </source>
</evidence>
<protein>
    <submittedName>
        <fullName evidence="1">Uncharacterized protein</fullName>
    </submittedName>
</protein>
<name>A0ABM7RRQ2_9PSED</name>
<sequence length="86" mass="9760">MGFTICYSFQGKRKVIEHSDDNLTPHDAVCYAFFHSGTVLLERPSGWVGSYSDMTELAERFGITDVMWHQSITQPNLSGDESPRIF</sequence>